<sequence>MQEIIKILEKVSYKHSILYVFQDFIALMAL</sequence>
<dbReference type="AlphaFoldDB" id="K0JLJ6"/>
<proteinExistence type="predicted"/>
<accession>K0JLJ6</accession>
<protein>
    <submittedName>
        <fullName evidence="1">Unclassified</fullName>
    </submittedName>
</protein>
<evidence type="ECO:0000313" key="2">
    <source>
        <dbReference type="Proteomes" id="UP000003759"/>
    </source>
</evidence>
<dbReference type="KEGG" id="bpw:WESB_2510"/>
<name>K0JLJ6_BRAPL</name>
<evidence type="ECO:0000313" key="1">
    <source>
        <dbReference type="EMBL" id="CCG57972.1"/>
    </source>
</evidence>
<organism evidence="1 2">
    <name type="scientific">Brachyspira pilosicoli WesB</name>
    <dbReference type="NCBI Taxonomy" id="1161918"/>
    <lineage>
        <taxon>Bacteria</taxon>
        <taxon>Pseudomonadati</taxon>
        <taxon>Spirochaetota</taxon>
        <taxon>Spirochaetia</taxon>
        <taxon>Brachyspirales</taxon>
        <taxon>Brachyspiraceae</taxon>
        <taxon>Brachyspira</taxon>
    </lineage>
</organism>
<dbReference type="EMBL" id="HE793032">
    <property type="protein sequence ID" value="CCG57972.1"/>
    <property type="molecule type" value="Genomic_DNA"/>
</dbReference>
<dbReference type="Proteomes" id="UP000003759">
    <property type="component" value="Chromosome"/>
</dbReference>
<reference evidence="1 2" key="1">
    <citation type="journal article" date="2012" name="BMC Genomics">
        <title>Comparative genomics of Brachyspira pilosicoli strains: genome rearrangements, reductions and correlation of genetic compliment with phenotypic diversity.</title>
        <authorList>
            <person name="Mappley L.J."/>
            <person name="Black M.L."/>
            <person name="Abuoun M."/>
            <person name="Darby A.C."/>
            <person name="Woodward M.J."/>
            <person name="Parkhill J."/>
            <person name="Turner A.K."/>
            <person name="Bellgard M.I."/>
            <person name="La T."/>
            <person name="Phillips N.D."/>
            <person name="La Ragione R.M."/>
            <person name="Hampson D.J."/>
        </authorList>
    </citation>
    <scope>NUCLEOTIDE SEQUENCE [LARGE SCALE GENOMIC DNA]</scope>
    <source>
        <strain evidence="1">WesB</strain>
    </source>
</reference>
<gene>
    <name evidence="1" type="ORF">WESB_2510</name>
</gene>
<dbReference type="HOGENOM" id="CLU_3402427_0_0_12"/>